<sequence>MPIEFYRDVLSRVKRHLEDGIEVQTLAEAFDVHVDDPCLFHSHPLDGECYKTHHPVQETIPRHGF</sequence>
<organism evidence="1 2">
    <name type="scientific">Sporormia fimetaria CBS 119925</name>
    <dbReference type="NCBI Taxonomy" id="1340428"/>
    <lineage>
        <taxon>Eukaryota</taxon>
        <taxon>Fungi</taxon>
        <taxon>Dikarya</taxon>
        <taxon>Ascomycota</taxon>
        <taxon>Pezizomycotina</taxon>
        <taxon>Dothideomycetes</taxon>
        <taxon>Pleosporomycetidae</taxon>
        <taxon>Pleosporales</taxon>
        <taxon>Sporormiaceae</taxon>
        <taxon>Sporormia</taxon>
    </lineage>
</organism>
<gene>
    <name evidence="1" type="ORF">M011DRAFT_470889</name>
</gene>
<reference evidence="1" key="1">
    <citation type="journal article" date="2020" name="Stud. Mycol.">
        <title>101 Dothideomycetes genomes: a test case for predicting lifestyles and emergence of pathogens.</title>
        <authorList>
            <person name="Haridas S."/>
            <person name="Albert R."/>
            <person name="Binder M."/>
            <person name="Bloem J."/>
            <person name="Labutti K."/>
            <person name="Salamov A."/>
            <person name="Andreopoulos B."/>
            <person name="Baker S."/>
            <person name="Barry K."/>
            <person name="Bills G."/>
            <person name="Bluhm B."/>
            <person name="Cannon C."/>
            <person name="Castanera R."/>
            <person name="Culley D."/>
            <person name="Daum C."/>
            <person name="Ezra D."/>
            <person name="Gonzalez J."/>
            <person name="Henrissat B."/>
            <person name="Kuo A."/>
            <person name="Liang C."/>
            <person name="Lipzen A."/>
            <person name="Lutzoni F."/>
            <person name="Magnuson J."/>
            <person name="Mondo S."/>
            <person name="Nolan M."/>
            <person name="Ohm R."/>
            <person name="Pangilinan J."/>
            <person name="Park H.-J."/>
            <person name="Ramirez L."/>
            <person name="Alfaro M."/>
            <person name="Sun H."/>
            <person name="Tritt A."/>
            <person name="Yoshinaga Y."/>
            <person name="Zwiers L.-H."/>
            <person name="Turgeon B."/>
            <person name="Goodwin S."/>
            <person name="Spatafora J."/>
            <person name="Crous P."/>
            <person name="Grigoriev I."/>
        </authorList>
    </citation>
    <scope>NUCLEOTIDE SEQUENCE</scope>
    <source>
        <strain evidence="1">CBS 119925</strain>
    </source>
</reference>
<protein>
    <submittedName>
        <fullName evidence="1">Uncharacterized protein</fullName>
    </submittedName>
</protein>
<dbReference type="Proteomes" id="UP000799440">
    <property type="component" value="Unassembled WGS sequence"/>
</dbReference>
<dbReference type="EMBL" id="MU006592">
    <property type="protein sequence ID" value="KAF2743983.1"/>
    <property type="molecule type" value="Genomic_DNA"/>
</dbReference>
<dbReference type="AlphaFoldDB" id="A0A6A6V1T6"/>
<accession>A0A6A6V1T6</accession>
<evidence type="ECO:0000313" key="1">
    <source>
        <dbReference type="EMBL" id="KAF2743983.1"/>
    </source>
</evidence>
<evidence type="ECO:0000313" key="2">
    <source>
        <dbReference type="Proteomes" id="UP000799440"/>
    </source>
</evidence>
<proteinExistence type="predicted"/>
<name>A0A6A6V1T6_9PLEO</name>
<keyword evidence="2" id="KW-1185">Reference proteome</keyword>